<reference evidence="3 4" key="1">
    <citation type="journal article" date="2015" name="Infect. Genet. Evol.">
        <title>Genomic sequences of six botulinum neurotoxin-producing strains representing three clostridial species illustrate the mobility and diversity of botulinum neurotoxin genes.</title>
        <authorList>
            <person name="Smith T.J."/>
            <person name="Hill K.K."/>
            <person name="Xie G."/>
            <person name="Foley B.T."/>
            <person name="Williamson C.H."/>
            <person name="Foster J.T."/>
            <person name="Johnson S.L."/>
            <person name="Chertkov O."/>
            <person name="Teshima H."/>
            <person name="Gibbons H.S."/>
            <person name="Johnsky L.A."/>
            <person name="Karavis M.A."/>
            <person name="Smith L.A."/>
        </authorList>
    </citation>
    <scope>NUCLEOTIDE SEQUENCE [LARGE SCALE GENOMIC DNA]</scope>
    <source>
        <strain evidence="3 4">CDC 2741</strain>
    </source>
</reference>
<dbReference type="GO" id="GO:0016787">
    <property type="term" value="F:hydrolase activity"/>
    <property type="evidence" value="ECO:0007669"/>
    <property type="project" value="UniProtKB-KW"/>
</dbReference>
<dbReference type="Gene3D" id="3.10.50.10">
    <property type="match status" value="1"/>
</dbReference>
<keyword evidence="4" id="KW-1185">Reference proteome</keyword>
<dbReference type="RefSeq" id="WP_039633661.1">
    <property type="nucleotide sequence ID" value="NZ_AYSO01000017.1"/>
</dbReference>
<dbReference type="GO" id="GO:0005975">
    <property type="term" value="P:carbohydrate metabolic process"/>
    <property type="evidence" value="ECO:0007669"/>
    <property type="project" value="InterPro"/>
</dbReference>
<evidence type="ECO:0000313" key="3">
    <source>
        <dbReference type="EMBL" id="KIE46115.1"/>
    </source>
</evidence>
<evidence type="ECO:0000256" key="1">
    <source>
        <dbReference type="SAM" id="Phobius"/>
    </source>
</evidence>
<evidence type="ECO:0000259" key="2">
    <source>
        <dbReference type="Pfam" id="PF00704"/>
    </source>
</evidence>
<protein>
    <submittedName>
        <fullName evidence="3">Glycosyl hydrolases 18 family protein</fullName>
    </submittedName>
</protein>
<dbReference type="EMBL" id="AYSO01000017">
    <property type="protein sequence ID" value="KIE46115.1"/>
    <property type="molecule type" value="Genomic_DNA"/>
</dbReference>
<feature type="domain" description="GH18" evidence="2">
    <location>
        <begin position="135"/>
        <end position="343"/>
    </location>
</feature>
<keyword evidence="1" id="KW-0812">Transmembrane</keyword>
<comment type="caution">
    <text evidence="3">The sequence shown here is derived from an EMBL/GenBank/DDBJ whole genome shotgun (WGS) entry which is preliminary data.</text>
</comment>
<dbReference type="InterPro" id="IPR001223">
    <property type="entry name" value="Glyco_hydro18_cat"/>
</dbReference>
<dbReference type="STRING" id="29341.RSJ17_16550"/>
<dbReference type="InterPro" id="IPR017853">
    <property type="entry name" value="GH"/>
</dbReference>
<dbReference type="Proteomes" id="UP000031366">
    <property type="component" value="Unassembled WGS sequence"/>
</dbReference>
<dbReference type="AlphaFoldDB" id="A0A0C1UFD4"/>
<keyword evidence="3" id="KW-0378">Hydrolase</keyword>
<gene>
    <name evidence="3" type="ORF">U732_1793</name>
</gene>
<keyword evidence="1" id="KW-1133">Transmembrane helix</keyword>
<evidence type="ECO:0000313" key="4">
    <source>
        <dbReference type="Proteomes" id="UP000031366"/>
    </source>
</evidence>
<dbReference type="PANTHER" id="PTHR46066">
    <property type="entry name" value="CHITINASE DOMAIN-CONTAINING PROTEIN 1 FAMILY MEMBER"/>
    <property type="match status" value="1"/>
</dbReference>
<organism evidence="3 4">
    <name type="scientific">Clostridium argentinense CDC 2741</name>
    <dbReference type="NCBI Taxonomy" id="1418104"/>
    <lineage>
        <taxon>Bacteria</taxon>
        <taxon>Bacillati</taxon>
        <taxon>Bacillota</taxon>
        <taxon>Clostridia</taxon>
        <taxon>Eubacteriales</taxon>
        <taxon>Clostridiaceae</taxon>
        <taxon>Clostridium</taxon>
    </lineage>
</organism>
<accession>A0A0C1UFD4</accession>
<feature type="transmembrane region" description="Helical" evidence="1">
    <location>
        <begin position="12"/>
        <end position="30"/>
    </location>
</feature>
<dbReference type="InterPro" id="IPR029070">
    <property type="entry name" value="Chitinase_insertion_sf"/>
</dbReference>
<dbReference type="SUPFAM" id="SSF51445">
    <property type="entry name" value="(Trans)glycosidases"/>
    <property type="match status" value="1"/>
</dbReference>
<dbReference type="Pfam" id="PF00704">
    <property type="entry name" value="Glyco_hydro_18"/>
    <property type="match status" value="1"/>
</dbReference>
<dbReference type="Gene3D" id="3.20.20.80">
    <property type="entry name" value="Glycosidases"/>
    <property type="match status" value="1"/>
</dbReference>
<name>A0A0C1UFD4_9CLOT</name>
<dbReference type="PANTHER" id="PTHR46066:SF2">
    <property type="entry name" value="CHITINASE DOMAIN-CONTAINING PROTEIN 1"/>
    <property type="match status" value="1"/>
</dbReference>
<proteinExistence type="predicted"/>
<sequence>MFLGKKANKKIFFVIIITIIICILILYRGIGPASSNNEDILKEPYEKISAWIVDWQWEAGIKDFKEIRKNLSSLQVFAAYFDYHDNLYFTNEFNEVLPEIIEINSDNKLVNLYITIVNDRFNEEGNAVQKDPELLKRLMATEESRNNHIDEIINMVTQKGFSGVEIDYENIDDDIWENYIDFCSKLYQRLSSIDKSLRIVLEPKSPIDKLTLPEGPNYVMMAYNLYGYHSGPGPKADESFIRDLGLKMGKIPGDKIIAFATGGFDWSDDGKVTALTESEAVKLSEKAVDNLKRDESSGSVYFNYFDDNNINHTVWYADNRTLDEWFSISKQLGYNKIALWRLGDMQQKTLDYLNLDANH</sequence>
<keyword evidence="1" id="KW-0472">Membrane</keyword>